<proteinExistence type="predicted"/>
<comment type="caution">
    <text evidence="2">The sequence shown here is derived from an EMBL/GenBank/DDBJ whole genome shotgun (WGS) entry which is preliminary data.</text>
</comment>
<dbReference type="EMBL" id="JAALHA020000012">
    <property type="protein sequence ID" value="MDR9897352.1"/>
    <property type="molecule type" value="Genomic_DNA"/>
</dbReference>
<keyword evidence="1" id="KW-1133">Transmembrane helix</keyword>
<feature type="transmembrane region" description="Helical" evidence="1">
    <location>
        <begin position="30"/>
        <end position="47"/>
    </location>
</feature>
<organism evidence="2 3">
    <name type="scientific">Aetokthonos hydrillicola Thurmond2011</name>
    <dbReference type="NCBI Taxonomy" id="2712845"/>
    <lineage>
        <taxon>Bacteria</taxon>
        <taxon>Bacillati</taxon>
        <taxon>Cyanobacteriota</taxon>
        <taxon>Cyanophyceae</taxon>
        <taxon>Nostocales</taxon>
        <taxon>Hapalosiphonaceae</taxon>
        <taxon>Aetokthonos</taxon>
    </lineage>
</organism>
<reference evidence="3" key="1">
    <citation type="journal article" date="2021" name="Science">
        <title>Hunting the eagle killer: A cyanobacterial neurotoxin causes vacuolar myelinopathy.</title>
        <authorList>
            <person name="Breinlinger S."/>
            <person name="Phillips T.J."/>
            <person name="Haram B.N."/>
            <person name="Mares J."/>
            <person name="Martinez Yerena J.A."/>
            <person name="Hrouzek P."/>
            <person name="Sobotka R."/>
            <person name="Henderson W.M."/>
            <person name="Schmieder P."/>
            <person name="Williams S.M."/>
            <person name="Lauderdale J.D."/>
            <person name="Wilde H.D."/>
            <person name="Gerrin W."/>
            <person name="Kust A."/>
            <person name="Washington J.W."/>
            <person name="Wagner C."/>
            <person name="Geier B."/>
            <person name="Liebeke M."/>
            <person name="Enke H."/>
            <person name="Niedermeyer T.H.J."/>
            <person name="Wilde S.B."/>
        </authorList>
    </citation>
    <scope>NUCLEOTIDE SEQUENCE [LARGE SCALE GENOMIC DNA]</scope>
    <source>
        <strain evidence="3">Thurmond2011</strain>
    </source>
</reference>
<sequence length="75" mass="7964">MKKFIIISSTSLICLLISYFGTQVVGKKTAYVIGGGMFFIGSSALIAQTIGDRKANALNPIAEYSSHSSSTKRSS</sequence>
<keyword evidence="1" id="KW-0472">Membrane</keyword>
<evidence type="ECO:0000313" key="3">
    <source>
        <dbReference type="Proteomes" id="UP000667802"/>
    </source>
</evidence>
<gene>
    <name evidence="2" type="ORF">G7B40_022685</name>
</gene>
<dbReference type="Proteomes" id="UP000667802">
    <property type="component" value="Unassembled WGS sequence"/>
</dbReference>
<dbReference type="AlphaFoldDB" id="A0AAP5I9B5"/>
<evidence type="ECO:0000256" key="1">
    <source>
        <dbReference type="SAM" id="Phobius"/>
    </source>
</evidence>
<keyword evidence="3" id="KW-1185">Reference proteome</keyword>
<protein>
    <submittedName>
        <fullName evidence="2">Uncharacterized protein</fullName>
    </submittedName>
</protein>
<name>A0AAP5I9B5_9CYAN</name>
<evidence type="ECO:0000313" key="2">
    <source>
        <dbReference type="EMBL" id="MDR9897352.1"/>
    </source>
</evidence>
<accession>A0AAP5I9B5</accession>
<keyword evidence="1" id="KW-0812">Transmembrane</keyword>